<gene>
    <name evidence="2" type="ORF">OTERR_14700</name>
</gene>
<organism evidence="2 3">
    <name type="scientific">Oryzomicrobium terrae</name>
    <dbReference type="NCBI Taxonomy" id="1735038"/>
    <lineage>
        <taxon>Bacteria</taxon>
        <taxon>Pseudomonadati</taxon>
        <taxon>Pseudomonadota</taxon>
        <taxon>Betaproteobacteria</taxon>
        <taxon>Rhodocyclales</taxon>
        <taxon>Rhodocyclaceae</taxon>
        <taxon>Oryzomicrobium</taxon>
    </lineage>
</organism>
<reference evidence="2 3" key="1">
    <citation type="submission" date="2017-07" db="EMBL/GenBank/DDBJ databases">
        <title>Complete genome sequence of Oryzomicrobium terrae TPP412.</title>
        <authorList>
            <person name="Chiu L.-W."/>
            <person name="Lo K.-J."/>
            <person name="Tsai Y.-M."/>
            <person name="Lin S.-S."/>
            <person name="Kuo C.-H."/>
            <person name="Liu C.-T."/>
        </authorList>
    </citation>
    <scope>NUCLEOTIDE SEQUENCE [LARGE SCALE GENOMIC DNA]</scope>
    <source>
        <strain evidence="2 3">TPP412</strain>
    </source>
</reference>
<dbReference type="RefSeq" id="WP_149425333.1">
    <property type="nucleotide sequence ID" value="NZ_CP022579.1"/>
</dbReference>
<evidence type="ECO:0000313" key="3">
    <source>
        <dbReference type="Proteomes" id="UP000323671"/>
    </source>
</evidence>
<evidence type="ECO:0000256" key="1">
    <source>
        <dbReference type="SAM" id="SignalP"/>
    </source>
</evidence>
<protein>
    <recommendedName>
        <fullName evidence="4">DnrO protein</fullName>
    </recommendedName>
</protein>
<dbReference type="EMBL" id="CP022579">
    <property type="protein sequence ID" value="QEL64946.1"/>
    <property type="molecule type" value="Genomic_DNA"/>
</dbReference>
<name>A0A5C1E7L8_9RHOO</name>
<dbReference type="KEGG" id="otr:OTERR_14700"/>
<proteinExistence type="predicted"/>
<dbReference type="AlphaFoldDB" id="A0A5C1E7L8"/>
<evidence type="ECO:0000313" key="2">
    <source>
        <dbReference type="EMBL" id="QEL64946.1"/>
    </source>
</evidence>
<sequence>MKLPATPLLLAALFALSPAVQAQAHGHSHDHGSAEAPASLHLNAGKKWQTDAPLRGAMGRINGAMVRALPRIHQERFSDADYAALATTVNKEVAYAVEHCKLDAEADAMLHLVIADLLAGAEVMQGQEGTARHDGAVKVVKALQAYGNYFAHPGWKPAQG</sequence>
<dbReference type="Proteomes" id="UP000323671">
    <property type="component" value="Chromosome"/>
</dbReference>
<keyword evidence="1" id="KW-0732">Signal</keyword>
<evidence type="ECO:0008006" key="4">
    <source>
        <dbReference type="Google" id="ProtNLM"/>
    </source>
</evidence>
<accession>A0A5C1E7L8</accession>
<feature type="signal peptide" evidence="1">
    <location>
        <begin position="1"/>
        <end position="22"/>
    </location>
</feature>
<keyword evidence="3" id="KW-1185">Reference proteome</keyword>
<feature type="chain" id="PRO_5022880538" description="DnrO protein" evidence="1">
    <location>
        <begin position="23"/>
        <end position="160"/>
    </location>
</feature>